<evidence type="ECO:0000313" key="13">
    <source>
        <dbReference type="Proteomes" id="UP000261212"/>
    </source>
</evidence>
<dbReference type="CDD" id="cd17546">
    <property type="entry name" value="REC_hyHK_CKI1_RcsC-like"/>
    <property type="match status" value="1"/>
</dbReference>
<keyword evidence="9" id="KW-1133">Transmembrane helix</keyword>
<feature type="transmembrane region" description="Helical" evidence="9">
    <location>
        <begin position="136"/>
        <end position="153"/>
    </location>
</feature>
<dbReference type="Pfam" id="PF02518">
    <property type="entry name" value="HATPase_c"/>
    <property type="match status" value="1"/>
</dbReference>
<proteinExistence type="predicted"/>
<dbReference type="Gene3D" id="3.30.565.10">
    <property type="entry name" value="Histidine kinase-like ATPase, C-terminal domain"/>
    <property type="match status" value="1"/>
</dbReference>
<dbReference type="InterPro" id="IPR001789">
    <property type="entry name" value="Sig_transdc_resp-reg_receiver"/>
</dbReference>
<feature type="transmembrane region" description="Helical" evidence="9">
    <location>
        <begin position="53"/>
        <end position="74"/>
    </location>
</feature>
<dbReference type="GO" id="GO:0000155">
    <property type="term" value="F:phosphorelay sensor kinase activity"/>
    <property type="evidence" value="ECO:0007669"/>
    <property type="project" value="InterPro"/>
</dbReference>
<dbReference type="RefSeq" id="WP_117531988.1">
    <property type="nucleotide sequence ID" value="NZ_QUSM01000003.1"/>
</dbReference>
<organism evidence="12 13">
    <name type="scientific">Anaerofustis stercorihominis</name>
    <dbReference type="NCBI Taxonomy" id="214853"/>
    <lineage>
        <taxon>Bacteria</taxon>
        <taxon>Bacillati</taxon>
        <taxon>Bacillota</taxon>
        <taxon>Clostridia</taxon>
        <taxon>Eubacteriales</taxon>
        <taxon>Eubacteriaceae</taxon>
        <taxon>Anaerofustis</taxon>
    </lineage>
</organism>
<evidence type="ECO:0000256" key="6">
    <source>
        <dbReference type="ARBA" id="ARBA00023012"/>
    </source>
</evidence>
<dbReference type="InterPro" id="IPR050956">
    <property type="entry name" value="2C_system_His_kinase"/>
</dbReference>
<evidence type="ECO:0000313" key="12">
    <source>
        <dbReference type="EMBL" id="RGD74134.1"/>
    </source>
</evidence>
<dbReference type="Pfam" id="PF00072">
    <property type="entry name" value="Response_reg"/>
    <property type="match status" value="1"/>
</dbReference>
<gene>
    <name evidence="12" type="ORF">DW687_05030</name>
</gene>
<dbReference type="Gene3D" id="3.40.50.2300">
    <property type="match status" value="1"/>
</dbReference>
<dbReference type="CDD" id="cd00082">
    <property type="entry name" value="HisKA"/>
    <property type="match status" value="1"/>
</dbReference>
<dbReference type="InterPro" id="IPR003594">
    <property type="entry name" value="HATPase_dom"/>
</dbReference>
<dbReference type="CDD" id="cd16922">
    <property type="entry name" value="HATPase_EvgS-ArcB-TorS-like"/>
    <property type="match status" value="1"/>
</dbReference>
<dbReference type="SMART" id="SM00448">
    <property type="entry name" value="REC"/>
    <property type="match status" value="1"/>
</dbReference>
<dbReference type="SMART" id="SM00387">
    <property type="entry name" value="HATPase_c"/>
    <property type="match status" value="1"/>
</dbReference>
<dbReference type="Pfam" id="PF00512">
    <property type="entry name" value="HisKA"/>
    <property type="match status" value="1"/>
</dbReference>
<accession>A0A3E3DXY7</accession>
<dbReference type="PANTHER" id="PTHR43719">
    <property type="entry name" value="TWO-COMPONENT HISTIDINE KINASE"/>
    <property type="match status" value="1"/>
</dbReference>
<evidence type="ECO:0000256" key="1">
    <source>
        <dbReference type="ARBA" id="ARBA00000085"/>
    </source>
</evidence>
<dbReference type="InterPro" id="IPR004358">
    <property type="entry name" value="Sig_transdc_His_kin-like_C"/>
</dbReference>
<comment type="function">
    <text evidence="7">May play the central regulatory role in sporulation. It may be an element of the effector pathway responsible for the activation of sporulation genes in response to nutritional stress. Spo0A may act in concert with spo0H (a sigma factor) to control the expression of some genes that are critical to the sporulation process.</text>
</comment>
<keyword evidence="5" id="KW-0808">Transferase</keyword>
<dbReference type="EC" id="2.7.13.3" evidence="2"/>
<dbReference type="InterPro" id="IPR011006">
    <property type="entry name" value="CheY-like_superfamily"/>
</dbReference>
<dbReference type="PRINTS" id="PR00344">
    <property type="entry name" value="BCTRLSENSOR"/>
</dbReference>
<keyword evidence="6" id="KW-0902">Two-component regulatory system</keyword>
<dbReference type="PROSITE" id="PS50110">
    <property type="entry name" value="RESPONSE_REGULATORY"/>
    <property type="match status" value="1"/>
</dbReference>
<dbReference type="PROSITE" id="PS50109">
    <property type="entry name" value="HIS_KIN"/>
    <property type="match status" value="1"/>
</dbReference>
<feature type="transmembrane region" description="Helical" evidence="9">
    <location>
        <begin position="110"/>
        <end position="129"/>
    </location>
</feature>
<dbReference type="Proteomes" id="UP000261212">
    <property type="component" value="Unassembled WGS sequence"/>
</dbReference>
<feature type="transmembrane region" description="Helical" evidence="9">
    <location>
        <begin position="28"/>
        <end position="47"/>
    </location>
</feature>
<keyword evidence="5" id="KW-0418">Kinase</keyword>
<evidence type="ECO:0000259" key="10">
    <source>
        <dbReference type="PROSITE" id="PS50109"/>
    </source>
</evidence>
<comment type="catalytic activity">
    <reaction evidence="1">
        <text>ATP + protein L-histidine = ADP + protein N-phospho-L-histidine.</text>
        <dbReference type="EC" id="2.7.13.3"/>
    </reaction>
</comment>
<keyword evidence="4 8" id="KW-0597">Phosphoprotein</keyword>
<dbReference type="InterPro" id="IPR005467">
    <property type="entry name" value="His_kinase_dom"/>
</dbReference>
<evidence type="ECO:0000256" key="2">
    <source>
        <dbReference type="ARBA" id="ARBA00012438"/>
    </source>
</evidence>
<evidence type="ECO:0000256" key="7">
    <source>
        <dbReference type="ARBA" id="ARBA00024867"/>
    </source>
</evidence>
<reference evidence="12 13" key="1">
    <citation type="submission" date="2018-08" db="EMBL/GenBank/DDBJ databases">
        <title>A genome reference for cultivated species of the human gut microbiota.</title>
        <authorList>
            <person name="Zou Y."/>
            <person name="Xue W."/>
            <person name="Luo G."/>
        </authorList>
    </citation>
    <scope>NUCLEOTIDE SEQUENCE [LARGE SCALE GENOMIC DNA]</scope>
    <source>
        <strain evidence="12 13">AM25-6</strain>
    </source>
</reference>
<feature type="transmembrane region" description="Helical" evidence="9">
    <location>
        <begin position="86"/>
        <end position="104"/>
    </location>
</feature>
<evidence type="ECO:0000256" key="5">
    <source>
        <dbReference type="ARBA" id="ARBA00022777"/>
    </source>
</evidence>
<keyword evidence="9" id="KW-0812">Transmembrane</keyword>
<dbReference type="SUPFAM" id="SSF47384">
    <property type="entry name" value="Homodimeric domain of signal transducing histidine kinase"/>
    <property type="match status" value="1"/>
</dbReference>
<dbReference type="InterPro" id="IPR003661">
    <property type="entry name" value="HisK_dim/P_dom"/>
</dbReference>
<dbReference type="AlphaFoldDB" id="A0A3E3DXY7"/>
<dbReference type="InterPro" id="IPR036890">
    <property type="entry name" value="HATPase_C_sf"/>
</dbReference>
<keyword evidence="9" id="KW-0472">Membrane</keyword>
<evidence type="ECO:0000256" key="9">
    <source>
        <dbReference type="SAM" id="Phobius"/>
    </source>
</evidence>
<evidence type="ECO:0000256" key="4">
    <source>
        <dbReference type="ARBA" id="ARBA00022553"/>
    </source>
</evidence>
<dbReference type="InterPro" id="IPR036097">
    <property type="entry name" value="HisK_dim/P_sf"/>
</dbReference>
<protein>
    <recommendedName>
        <fullName evidence="3">Stage 0 sporulation protein A homolog</fullName>
        <ecNumber evidence="2">2.7.13.3</ecNumber>
    </recommendedName>
</protein>
<dbReference type="PANTHER" id="PTHR43719:SF28">
    <property type="entry name" value="PEROXIDE STRESS-ACTIVATED HISTIDINE KINASE MAK1-RELATED"/>
    <property type="match status" value="1"/>
</dbReference>
<evidence type="ECO:0000256" key="8">
    <source>
        <dbReference type="PROSITE-ProRule" id="PRU00169"/>
    </source>
</evidence>
<dbReference type="SUPFAM" id="SSF52172">
    <property type="entry name" value="CheY-like"/>
    <property type="match status" value="1"/>
</dbReference>
<feature type="domain" description="Response regulatory" evidence="11">
    <location>
        <begin position="468"/>
        <end position="589"/>
    </location>
</feature>
<dbReference type="SUPFAM" id="SSF55874">
    <property type="entry name" value="ATPase domain of HSP90 chaperone/DNA topoisomerase II/histidine kinase"/>
    <property type="match status" value="1"/>
</dbReference>
<feature type="modified residue" description="4-aspartylphosphate" evidence="8">
    <location>
        <position position="520"/>
    </location>
</feature>
<evidence type="ECO:0000259" key="11">
    <source>
        <dbReference type="PROSITE" id="PS50110"/>
    </source>
</evidence>
<dbReference type="SMART" id="SM00388">
    <property type="entry name" value="HisKA"/>
    <property type="match status" value="1"/>
</dbReference>
<evidence type="ECO:0000256" key="3">
    <source>
        <dbReference type="ARBA" id="ARBA00018672"/>
    </source>
</evidence>
<comment type="caution">
    <text evidence="12">The sequence shown here is derived from an EMBL/GenBank/DDBJ whole genome shotgun (WGS) entry which is preliminary data.</text>
</comment>
<name>A0A3E3DXY7_9FIRM</name>
<feature type="domain" description="Histidine kinase" evidence="10">
    <location>
        <begin position="225"/>
        <end position="446"/>
    </location>
</feature>
<dbReference type="EMBL" id="QUSM01000003">
    <property type="protein sequence ID" value="RGD74134.1"/>
    <property type="molecule type" value="Genomic_DNA"/>
</dbReference>
<sequence length="591" mass="67552">MGNNDFKGDEKLENFSDDQIEKINLKRIASVCVCILFFQIINLFNPQFYVQRILWGGMFLLSLSAVIFLILILVIKRNSSFKNISFIYKLFWSILVIGVFPFLYRDASMSLIPLNCVVLAGVLICAPILKKNDLRFIYLVSIIVNVCACLYAKDIPFYYYLQVVIINITAYLLANNLHGKYMELFDKQRQAYKAYMNSILEQESLKAKLNEEKSANSAKSEFLSRMSHDLRTPLNGIIGSSYLALNDDIPREEVNDYLNKINQSGKYLLSLINDVLDMSKIESDKMELHPEPYTLSEFLDTVNSIIKEQCSEKDIDFDIVCKEVDIKCVMLDRLRFNQIFLNLLSNSVKFTPKGGKIDLIIEHLSKDDDKIKKRFIVRDTGIGMSKEFLAHAFEPFTQEKAGDTSEGTGLGLSIVYKIVELMNGRIYIESEPGKGTSVTVELEVDIVKDMEDKEEKTEFDLNKLKGKRILIFEDNELNLMIAKTLLEQKGIYAECAENGKIGVDMYLNKEPYHYDAVLMDIQMPVMNGLEACKKIRESNKEDCKSIPVIAMTANAFAEDIKCSIDAGMDEHLAKPIEPDILYKTIYKQIFK</sequence>
<dbReference type="Gene3D" id="1.10.287.130">
    <property type="match status" value="1"/>
</dbReference>